<dbReference type="InterPro" id="IPR003313">
    <property type="entry name" value="AraC-bd"/>
</dbReference>
<dbReference type="InterPro" id="IPR009057">
    <property type="entry name" value="Homeodomain-like_sf"/>
</dbReference>
<dbReference type="SUPFAM" id="SSF51215">
    <property type="entry name" value="Regulatory protein AraC"/>
    <property type="match status" value="1"/>
</dbReference>
<dbReference type="RefSeq" id="WP_175372642.1">
    <property type="nucleotide sequence ID" value="NZ_JABWCS010000213.1"/>
</dbReference>
<evidence type="ECO:0000256" key="3">
    <source>
        <dbReference type="ARBA" id="ARBA00023163"/>
    </source>
</evidence>
<keyword evidence="3" id="KW-0804">Transcription</keyword>
<dbReference type="GO" id="GO:0003700">
    <property type="term" value="F:DNA-binding transcription factor activity"/>
    <property type="evidence" value="ECO:0007669"/>
    <property type="project" value="InterPro"/>
</dbReference>
<dbReference type="AlphaFoldDB" id="A0A850ES94"/>
<evidence type="ECO:0000256" key="1">
    <source>
        <dbReference type="ARBA" id="ARBA00023015"/>
    </source>
</evidence>
<proteinExistence type="predicted"/>
<dbReference type="Gene3D" id="2.60.120.280">
    <property type="entry name" value="Regulatory protein AraC"/>
    <property type="match status" value="1"/>
</dbReference>
<keyword evidence="2" id="KW-0238">DNA-binding</keyword>
<dbReference type="PROSITE" id="PS00041">
    <property type="entry name" value="HTH_ARAC_FAMILY_1"/>
    <property type="match status" value="1"/>
</dbReference>
<dbReference type="InterPro" id="IPR037923">
    <property type="entry name" value="HTH-like"/>
</dbReference>
<reference evidence="5" key="1">
    <citation type="submission" date="2020-06" db="EMBL/GenBank/DDBJ databases">
        <title>Paenibacillus sp. nov., isolated from soil.</title>
        <authorList>
            <person name="Seo Y.L."/>
        </authorList>
    </citation>
    <scope>NUCLEOTIDE SEQUENCE [LARGE SCALE GENOMIC DNA]</scope>
    <source>
        <strain evidence="5">JW14</strain>
    </source>
</reference>
<dbReference type="SMART" id="SM00342">
    <property type="entry name" value="HTH_ARAC"/>
    <property type="match status" value="1"/>
</dbReference>
<dbReference type="PRINTS" id="PR00032">
    <property type="entry name" value="HTHARAC"/>
</dbReference>
<name>A0A850ES94_9BACL</name>
<dbReference type="PANTHER" id="PTHR43280:SF30">
    <property type="entry name" value="MMSAB OPERON REGULATORY PROTEIN"/>
    <property type="match status" value="1"/>
</dbReference>
<feature type="domain" description="HTH araC/xylS-type" evidence="4">
    <location>
        <begin position="186"/>
        <end position="283"/>
    </location>
</feature>
<comment type="caution">
    <text evidence="5">The sequence shown here is derived from an EMBL/GenBank/DDBJ whole genome shotgun (WGS) entry which is preliminary data.</text>
</comment>
<dbReference type="SUPFAM" id="SSF46689">
    <property type="entry name" value="Homeodomain-like"/>
    <property type="match status" value="2"/>
</dbReference>
<protein>
    <submittedName>
        <fullName evidence="5">AraC family transcriptional regulator</fullName>
    </submittedName>
</protein>
<accession>A0A850ES94</accession>
<organism evidence="5 6">
    <name type="scientific">Paenibacillus agri</name>
    <dbReference type="NCBI Taxonomy" id="2744309"/>
    <lineage>
        <taxon>Bacteria</taxon>
        <taxon>Bacillati</taxon>
        <taxon>Bacillota</taxon>
        <taxon>Bacilli</taxon>
        <taxon>Bacillales</taxon>
        <taxon>Paenibacillaceae</taxon>
        <taxon>Paenibacillus</taxon>
    </lineage>
</organism>
<dbReference type="Pfam" id="PF12833">
    <property type="entry name" value="HTH_18"/>
    <property type="match status" value="1"/>
</dbReference>
<dbReference type="Pfam" id="PF02311">
    <property type="entry name" value="AraC_binding"/>
    <property type="match status" value="1"/>
</dbReference>
<dbReference type="PANTHER" id="PTHR43280">
    <property type="entry name" value="ARAC-FAMILY TRANSCRIPTIONAL REGULATOR"/>
    <property type="match status" value="1"/>
</dbReference>
<sequence>MSPEHSSYISGFNLIPDEPDLTVLFSGEASPVPGHKVGPSVHDYYLIHTVFDGEGTFQSGSGKIHPCSTGDTFIIFPGALFCYQADTLKPWSYAWVGLRGDAVPALLSRVGITKEQPVIHSEHLSELRVLYEKTRLSFQQSPYPQLESLEASGWLRLLLHQFGYDNRSTLSVPSQAVPSIIDRQIDQAIRWITFEYHQQVNIDHMASSLGYHRAHLSKAFKIRTGMSPKQYLMKVRMNKAEELLRGHLTIDQVASSVGFNDALYFSKQFRKWSGMSPSEYRVEKRNEGG</sequence>
<keyword evidence="6" id="KW-1185">Reference proteome</keyword>
<keyword evidence="1" id="KW-0805">Transcription regulation</keyword>
<evidence type="ECO:0000313" key="5">
    <source>
        <dbReference type="EMBL" id="NUU62144.1"/>
    </source>
</evidence>
<dbReference type="EMBL" id="JABWCS010000213">
    <property type="protein sequence ID" value="NUU62144.1"/>
    <property type="molecule type" value="Genomic_DNA"/>
</dbReference>
<dbReference type="InterPro" id="IPR018060">
    <property type="entry name" value="HTH_AraC"/>
</dbReference>
<gene>
    <name evidence="5" type="ORF">HPT30_17515</name>
</gene>
<dbReference type="Proteomes" id="UP000564806">
    <property type="component" value="Unassembled WGS sequence"/>
</dbReference>
<dbReference type="Gene3D" id="1.10.10.60">
    <property type="entry name" value="Homeodomain-like"/>
    <property type="match status" value="2"/>
</dbReference>
<evidence type="ECO:0000313" key="6">
    <source>
        <dbReference type="Proteomes" id="UP000564806"/>
    </source>
</evidence>
<dbReference type="GO" id="GO:0043565">
    <property type="term" value="F:sequence-specific DNA binding"/>
    <property type="evidence" value="ECO:0007669"/>
    <property type="project" value="InterPro"/>
</dbReference>
<evidence type="ECO:0000259" key="4">
    <source>
        <dbReference type="PROSITE" id="PS01124"/>
    </source>
</evidence>
<dbReference type="PROSITE" id="PS01124">
    <property type="entry name" value="HTH_ARAC_FAMILY_2"/>
    <property type="match status" value="1"/>
</dbReference>
<dbReference type="InterPro" id="IPR020449">
    <property type="entry name" value="Tscrpt_reg_AraC-type_HTH"/>
</dbReference>
<dbReference type="InterPro" id="IPR018062">
    <property type="entry name" value="HTH_AraC-typ_CS"/>
</dbReference>
<dbReference type="CDD" id="cd06986">
    <property type="entry name" value="cupin_MmsR-like_N"/>
    <property type="match status" value="1"/>
</dbReference>
<evidence type="ECO:0000256" key="2">
    <source>
        <dbReference type="ARBA" id="ARBA00023125"/>
    </source>
</evidence>